<feature type="region of interest" description="Disordered" evidence="1">
    <location>
        <begin position="1"/>
        <end position="26"/>
    </location>
</feature>
<accession>A0A6A4GY27</accession>
<feature type="compositionally biased region" description="Basic residues" evidence="1">
    <location>
        <begin position="1"/>
        <end position="11"/>
    </location>
</feature>
<gene>
    <name evidence="2" type="ORF">BT96DRAFT_362750</name>
</gene>
<protein>
    <submittedName>
        <fullName evidence="2">Uncharacterized protein</fullName>
    </submittedName>
</protein>
<dbReference type="EMBL" id="ML769674">
    <property type="protein sequence ID" value="KAE9389994.1"/>
    <property type="molecule type" value="Genomic_DNA"/>
</dbReference>
<evidence type="ECO:0000256" key="1">
    <source>
        <dbReference type="SAM" id="MobiDB-lite"/>
    </source>
</evidence>
<reference evidence="2" key="1">
    <citation type="journal article" date="2019" name="Environ. Microbiol.">
        <title>Fungal ecological strategies reflected in gene transcription - a case study of two litter decomposers.</title>
        <authorList>
            <person name="Barbi F."/>
            <person name="Kohler A."/>
            <person name="Barry K."/>
            <person name="Baskaran P."/>
            <person name="Daum C."/>
            <person name="Fauchery L."/>
            <person name="Ihrmark K."/>
            <person name="Kuo A."/>
            <person name="LaButti K."/>
            <person name="Lipzen A."/>
            <person name="Morin E."/>
            <person name="Grigoriev I.V."/>
            <person name="Henrissat B."/>
            <person name="Lindahl B."/>
            <person name="Martin F."/>
        </authorList>
    </citation>
    <scope>NUCLEOTIDE SEQUENCE</scope>
    <source>
        <strain evidence="2">JB14</strain>
    </source>
</reference>
<keyword evidence="3" id="KW-1185">Reference proteome</keyword>
<proteinExistence type="predicted"/>
<organism evidence="2 3">
    <name type="scientific">Gymnopus androsaceus JB14</name>
    <dbReference type="NCBI Taxonomy" id="1447944"/>
    <lineage>
        <taxon>Eukaryota</taxon>
        <taxon>Fungi</taxon>
        <taxon>Dikarya</taxon>
        <taxon>Basidiomycota</taxon>
        <taxon>Agaricomycotina</taxon>
        <taxon>Agaricomycetes</taxon>
        <taxon>Agaricomycetidae</taxon>
        <taxon>Agaricales</taxon>
        <taxon>Marasmiineae</taxon>
        <taxon>Omphalotaceae</taxon>
        <taxon>Gymnopus</taxon>
    </lineage>
</organism>
<dbReference type="AlphaFoldDB" id="A0A6A4GY27"/>
<evidence type="ECO:0000313" key="3">
    <source>
        <dbReference type="Proteomes" id="UP000799118"/>
    </source>
</evidence>
<sequence length="184" mass="20564">MLCSSCKRRHQSHDVDEEASSNKRVSNGTDARIRISAATCRTTLEPVAEMSLARSLIMVNEYRYEPDLEVLELPISLHVLLPVHSNSSSSLALSVLTVDHNDGGTTTILHNQFAQILLETMNLAPALETGVWVEAEAEGKEVSVVLSLLRLRWPRRRRRRPNSSPESLHIHTLRPLTSVISEIL</sequence>
<evidence type="ECO:0000313" key="2">
    <source>
        <dbReference type="EMBL" id="KAE9389994.1"/>
    </source>
</evidence>
<dbReference type="Proteomes" id="UP000799118">
    <property type="component" value="Unassembled WGS sequence"/>
</dbReference>
<name>A0A6A4GY27_9AGAR</name>